<comment type="caution">
    <text evidence="8">The sequence shown here is derived from an EMBL/GenBank/DDBJ whole genome shotgun (WGS) entry which is preliminary data.</text>
</comment>
<dbReference type="InterPro" id="IPR011249">
    <property type="entry name" value="Metalloenz_LuxS/M16"/>
</dbReference>
<dbReference type="GO" id="GO:0008237">
    <property type="term" value="F:metallopeptidase activity"/>
    <property type="evidence" value="ECO:0007669"/>
    <property type="project" value="UniProtKB-KW"/>
</dbReference>
<proteinExistence type="inferred from homology"/>
<gene>
    <name evidence="8" type="ORF">CW354_01670</name>
</gene>
<dbReference type="SUPFAM" id="SSF63411">
    <property type="entry name" value="LuxS/MPP-like metallohydrolase"/>
    <property type="match status" value="4"/>
</dbReference>
<keyword evidence="3" id="KW-0378">Hydrolase</keyword>
<evidence type="ECO:0000313" key="8">
    <source>
        <dbReference type="EMBL" id="PQA89600.1"/>
    </source>
</evidence>
<dbReference type="PANTHER" id="PTHR43690">
    <property type="entry name" value="NARDILYSIN"/>
    <property type="match status" value="1"/>
</dbReference>
<protein>
    <submittedName>
        <fullName evidence="8">Peptidase M16</fullName>
    </submittedName>
</protein>
<dbReference type="Pfam" id="PF00675">
    <property type="entry name" value="Peptidase_M16"/>
    <property type="match status" value="2"/>
</dbReference>
<feature type="domain" description="Peptidase M16 C-terminal" evidence="7">
    <location>
        <begin position="683"/>
        <end position="860"/>
    </location>
</feature>
<dbReference type="GO" id="GO:0006508">
    <property type="term" value="P:proteolysis"/>
    <property type="evidence" value="ECO:0007669"/>
    <property type="project" value="UniProtKB-KW"/>
</dbReference>
<name>A0A2S7KAQ4_9PROT</name>
<dbReference type="InterPro" id="IPR007863">
    <property type="entry name" value="Peptidase_M16_C"/>
</dbReference>
<keyword evidence="2" id="KW-0645">Protease</keyword>
<dbReference type="PANTHER" id="PTHR43690:SF35">
    <property type="entry name" value="NON-CATALYTIC MEMBER OF PEPTIDASE SUBFAMILY M16B-RELATED"/>
    <property type="match status" value="1"/>
</dbReference>
<evidence type="ECO:0000256" key="4">
    <source>
        <dbReference type="ARBA" id="ARBA00022833"/>
    </source>
</evidence>
<evidence type="ECO:0000256" key="3">
    <source>
        <dbReference type="ARBA" id="ARBA00022801"/>
    </source>
</evidence>
<keyword evidence="5" id="KW-0482">Metalloprotease</keyword>
<dbReference type="GO" id="GO:0046872">
    <property type="term" value="F:metal ion binding"/>
    <property type="evidence" value="ECO:0007669"/>
    <property type="project" value="InterPro"/>
</dbReference>
<dbReference type="EMBL" id="PJCH01000001">
    <property type="protein sequence ID" value="PQA89600.1"/>
    <property type="molecule type" value="Genomic_DNA"/>
</dbReference>
<organism evidence="8 9">
    <name type="scientific">Hyphococcus luteus</name>
    <dbReference type="NCBI Taxonomy" id="2058213"/>
    <lineage>
        <taxon>Bacteria</taxon>
        <taxon>Pseudomonadati</taxon>
        <taxon>Pseudomonadota</taxon>
        <taxon>Alphaproteobacteria</taxon>
        <taxon>Parvularculales</taxon>
        <taxon>Parvularculaceae</taxon>
        <taxon>Hyphococcus</taxon>
    </lineage>
</organism>
<evidence type="ECO:0000313" key="9">
    <source>
        <dbReference type="Proteomes" id="UP000239504"/>
    </source>
</evidence>
<dbReference type="Pfam" id="PF05193">
    <property type="entry name" value="Peptidase_M16_C"/>
    <property type="match status" value="2"/>
</dbReference>
<keyword evidence="4" id="KW-0862">Zinc</keyword>
<feature type="domain" description="Peptidase M16 N-terminal" evidence="6">
    <location>
        <begin position="59"/>
        <end position="176"/>
    </location>
</feature>
<sequence>MSRRISCLGEIVVGIIGALVVAQPATASDAVRLIEKVTKKSDEIVIPYEKYELANGLTVILHEDKSDPIVHVDVTYHVGSAREEVGKSGFAHLFEHMMFQGSENVGDDQHFRIVSEAGGTLNGTTNSDRTNYYQTVPANQLEKMLWLESDRMGFLLPAVTQEQFEVQRATVKNERKLRVDNVPYGLTPERIAEALFPEGHPYSWQTIGYVEDLDRVNVNDLKEFFLRWYGPNNATLTIGGDFDREQTLAWVQKYFGSIPRGPEVEAPEKQPITLNEDRYISFEDNVSLPQLTMVFPGSYARHSDEAPLDILASIIGQHQTSLLYKNLVKTGLAVRANAFQYCQELACQFVIVAKPNVQDGVTLSDLETIIRDTFSEFEARGVQDDDLARAKAGLIAPMVYELESVNGKVSQLAANETFTGNPNQIGTDIERLENVTKNDVMRVYRKYIKNKPAVIASVVENGKPEQVAHADNWSRYKRKLPKYATVDKSKLKYRTPVDEFDRSIEPAAEPAFFAPVPKLWTGRTKNKIAVLGAVNNETPTTVLMFRIKAGQRAEPADKLGLAMLTAAMLNEATTQSTAEELSNRLQKLGSFMAITSGAMETTLTLKSLTKNLDETIEIAAEKLLFPKFDDADFERVKAQQLERIRDEKKHAGRTASRTFRRLLLGEKNSVSNMDIGTEETLANITLDDVVEFHSTYYKPNAAEIVVVSDLNKRALLKNMTHFAEWRGEAPDAPPLMPFPEIEGRTLYFIDRPNAEQSQIIIGKHSLPFDATGEQYRLQILNFPLGGAFNSRLNLNLREDKGYTYGISSQFHGEQEYGFFLASASVRTDATDASIREIIKEIVKYVEGGPTDHELQFAQSAMGRINALKFETPEQKLGFLSKIQTYDLSKKFVDEQKTILSSINRSELNGLAKKHLNVKDMIFVVVGDKTSIFPELERLDLEIVELDPNGDRIVAGESG</sequence>
<feature type="domain" description="Peptidase M16 N-terminal" evidence="6">
    <location>
        <begin position="537"/>
        <end position="646"/>
    </location>
</feature>
<accession>A0A2S7KAQ4</accession>
<dbReference type="Gene3D" id="3.30.830.10">
    <property type="entry name" value="Metalloenzyme, LuxS/M16 peptidase-like"/>
    <property type="match status" value="4"/>
</dbReference>
<evidence type="ECO:0000256" key="2">
    <source>
        <dbReference type="ARBA" id="ARBA00022670"/>
    </source>
</evidence>
<evidence type="ECO:0000259" key="6">
    <source>
        <dbReference type="Pfam" id="PF00675"/>
    </source>
</evidence>
<keyword evidence="9" id="KW-1185">Reference proteome</keyword>
<evidence type="ECO:0000256" key="5">
    <source>
        <dbReference type="ARBA" id="ARBA00023049"/>
    </source>
</evidence>
<dbReference type="InterPro" id="IPR011765">
    <property type="entry name" value="Pept_M16_N"/>
</dbReference>
<dbReference type="Proteomes" id="UP000239504">
    <property type="component" value="Unassembled WGS sequence"/>
</dbReference>
<dbReference type="OrthoDB" id="9811314at2"/>
<feature type="domain" description="Peptidase M16 C-terminal" evidence="7">
    <location>
        <begin position="216"/>
        <end position="394"/>
    </location>
</feature>
<dbReference type="InterPro" id="IPR050626">
    <property type="entry name" value="Peptidase_M16"/>
</dbReference>
<dbReference type="AlphaFoldDB" id="A0A2S7KAQ4"/>
<evidence type="ECO:0000256" key="1">
    <source>
        <dbReference type="ARBA" id="ARBA00007261"/>
    </source>
</evidence>
<reference evidence="8 9" key="1">
    <citation type="submission" date="2017-12" db="EMBL/GenBank/DDBJ databases">
        <authorList>
            <person name="Hurst M.R.H."/>
        </authorList>
    </citation>
    <scope>NUCLEOTIDE SEQUENCE [LARGE SCALE GENOMIC DNA]</scope>
    <source>
        <strain evidence="8 9">SY-3-19</strain>
    </source>
</reference>
<comment type="similarity">
    <text evidence="1">Belongs to the peptidase M16 family.</text>
</comment>
<evidence type="ECO:0000259" key="7">
    <source>
        <dbReference type="Pfam" id="PF05193"/>
    </source>
</evidence>